<accession>A0ABS2LBT4</accession>
<feature type="domain" description="PPIase cyclophilin-type" evidence="6">
    <location>
        <begin position="81"/>
        <end position="234"/>
    </location>
</feature>
<evidence type="ECO:0000259" key="6">
    <source>
        <dbReference type="PROSITE" id="PS50072"/>
    </source>
</evidence>
<name>A0ABS2LBT4_9CELL</name>
<dbReference type="SUPFAM" id="SSF50891">
    <property type="entry name" value="Cyclophilin-like"/>
    <property type="match status" value="1"/>
</dbReference>
<proteinExistence type="inferred from homology"/>
<dbReference type="Pfam" id="PF00160">
    <property type="entry name" value="Pro_isomerase"/>
    <property type="match status" value="1"/>
</dbReference>
<dbReference type="PANTHER" id="PTHR43246">
    <property type="entry name" value="PEPTIDYL-PROLYL CIS-TRANS ISOMERASE CYP38, CHLOROPLASTIC"/>
    <property type="match status" value="1"/>
</dbReference>
<comment type="function">
    <text evidence="3">PPIases accelerate the folding of proteins. It catalyzes the cis-trans isomerization of proline imidic peptide bonds in oligopeptides.</text>
</comment>
<dbReference type="InterPro" id="IPR029000">
    <property type="entry name" value="Cyclophilin-like_dom_sf"/>
</dbReference>
<dbReference type="PRINTS" id="PR00153">
    <property type="entry name" value="CSAPPISMRASE"/>
</dbReference>
<keyword evidence="1 3" id="KW-0697">Rotamase</keyword>
<keyword evidence="2 3" id="KW-0413">Isomerase</keyword>
<evidence type="ECO:0000313" key="7">
    <source>
        <dbReference type="EMBL" id="MBM7477269.1"/>
    </source>
</evidence>
<feature type="region of interest" description="Disordered" evidence="4">
    <location>
        <begin position="1"/>
        <end position="25"/>
    </location>
</feature>
<dbReference type="GO" id="GO:0003755">
    <property type="term" value="F:peptidyl-prolyl cis-trans isomerase activity"/>
    <property type="evidence" value="ECO:0007669"/>
    <property type="project" value="UniProtKB-EC"/>
</dbReference>
<comment type="catalytic activity">
    <reaction evidence="3">
        <text>[protein]-peptidylproline (omega=180) = [protein]-peptidylproline (omega=0)</text>
        <dbReference type="Rhea" id="RHEA:16237"/>
        <dbReference type="Rhea" id="RHEA-COMP:10747"/>
        <dbReference type="Rhea" id="RHEA-COMP:10748"/>
        <dbReference type="ChEBI" id="CHEBI:83833"/>
        <dbReference type="ChEBI" id="CHEBI:83834"/>
        <dbReference type="EC" id="5.2.1.8"/>
    </reaction>
</comment>
<evidence type="ECO:0000256" key="2">
    <source>
        <dbReference type="ARBA" id="ARBA00023235"/>
    </source>
</evidence>
<dbReference type="EC" id="5.2.1.8" evidence="3"/>
<evidence type="ECO:0000256" key="4">
    <source>
        <dbReference type="SAM" id="MobiDB-lite"/>
    </source>
</evidence>
<feature type="transmembrane region" description="Helical" evidence="5">
    <location>
        <begin position="32"/>
        <end position="53"/>
    </location>
</feature>
<dbReference type="EMBL" id="JAFBBO010000001">
    <property type="protein sequence ID" value="MBM7477269.1"/>
    <property type="molecule type" value="Genomic_DNA"/>
</dbReference>
<keyword evidence="5" id="KW-1133">Transmembrane helix</keyword>
<dbReference type="Proteomes" id="UP000698059">
    <property type="component" value="Unassembled WGS sequence"/>
</dbReference>
<evidence type="ECO:0000313" key="8">
    <source>
        <dbReference type="Proteomes" id="UP000698059"/>
    </source>
</evidence>
<dbReference type="InterPro" id="IPR044665">
    <property type="entry name" value="E_coli_cyclophilin_A-like"/>
</dbReference>
<protein>
    <recommendedName>
        <fullName evidence="3">Peptidyl-prolyl cis-trans isomerase</fullName>
        <shortName evidence="3">PPIase</shortName>
        <ecNumber evidence="3">5.2.1.8</ecNumber>
    </recommendedName>
</protein>
<feature type="region of interest" description="Disordered" evidence="4">
    <location>
        <begin position="213"/>
        <end position="235"/>
    </location>
</feature>
<dbReference type="InterPro" id="IPR002130">
    <property type="entry name" value="Cyclophilin-type_PPIase_dom"/>
</dbReference>
<comment type="caution">
    <text evidence="7">The sequence shown here is derived from an EMBL/GenBank/DDBJ whole genome shotgun (WGS) entry which is preliminary data.</text>
</comment>
<evidence type="ECO:0000256" key="3">
    <source>
        <dbReference type="RuleBase" id="RU363019"/>
    </source>
</evidence>
<gene>
    <name evidence="7" type="ORF">JOD49_000189</name>
</gene>
<dbReference type="PROSITE" id="PS50072">
    <property type="entry name" value="CSA_PPIASE_2"/>
    <property type="match status" value="1"/>
</dbReference>
<sequence>MSTSKRERERARLREQKWTQRQSEARARRRRAWTIAGALTGVAVVAVVTVLAVRANAPDKTFTLPPAADAEGREWTGDLRTSAGEIAFTLDGQAAPQAVANFVSLAQGGFFDGTDCHRLTTEGIFILQCGDPTGTGTGGPGYEFGPVENAPEDGLYPAGTIAMARTDAGTDTMGSQFFLVYEDTTLPTTTGGYTVFGKITSGLDVVRAVADAGTADGSGNGSPANPVTIEGVETQ</sequence>
<dbReference type="CDD" id="cd00317">
    <property type="entry name" value="cyclophilin"/>
    <property type="match status" value="1"/>
</dbReference>
<dbReference type="RefSeq" id="WP_307822297.1">
    <property type="nucleotide sequence ID" value="NZ_BAAAVF010000006.1"/>
</dbReference>
<keyword evidence="5" id="KW-0812">Transmembrane</keyword>
<dbReference type="Gene3D" id="2.40.100.10">
    <property type="entry name" value="Cyclophilin-like"/>
    <property type="match status" value="1"/>
</dbReference>
<organism evidence="7 8">
    <name type="scientific">Oerskovia jenensis</name>
    <dbReference type="NCBI Taxonomy" id="162169"/>
    <lineage>
        <taxon>Bacteria</taxon>
        <taxon>Bacillati</taxon>
        <taxon>Actinomycetota</taxon>
        <taxon>Actinomycetes</taxon>
        <taxon>Micrococcales</taxon>
        <taxon>Cellulomonadaceae</taxon>
        <taxon>Oerskovia</taxon>
    </lineage>
</organism>
<keyword evidence="5" id="KW-0472">Membrane</keyword>
<evidence type="ECO:0000256" key="1">
    <source>
        <dbReference type="ARBA" id="ARBA00023110"/>
    </source>
</evidence>
<evidence type="ECO:0000256" key="5">
    <source>
        <dbReference type="SAM" id="Phobius"/>
    </source>
</evidence>
<reference evidence="7 8" key="1">
    <citation type="submission" date="2021-01" db="EMBL/GenBank/DDBJ databases">
        <title>Sequencing the genomes of 1000 actinobacteria strains.</title>
        <authorList>
            <person name="Klenk H.-P."/>
        </authorList>
    </citation>
    <scope>NUCLEOTIDE SEQUENCE [LARGE SCALE GENOMIC DNA]</scope>
    <source>
        <strain evidence="7 8">DSM 46000</strain>
    </source>
</reference>
<keyword evidence="8" id="KW-1185">Reference proteome</keyword>
<comment type="similarity">
    <text evidence="3">Belongs to the cyclophilin-type PPIase family.</text>
</comment>